<evidence type="ECO:0000313" key="1">
    <source>
        <dbReference type="EMBL" id="CAG8814843.1"/>
    </source>
</evidence>
<feature type="non-terminal residue" evidence="1">
    <location>
        <position position="1"/>
    </location>
</feature>
<evidence type="ECO:0000313" key="2">
    <source>
        <dbReference type="Proteomes" id="UP000789396"/>
    </source>
</evidence>
<sequence length="49" mass="5911">DIKDDSYDNKWFAIEAFNNKEKKRQYEEMIEKLENIHITSDISHHSVSI</sequence>
<gene>
    <name evidence="1" type="ORF">RFULGI_LOCUS19141</name>
</gene>
<dbReference type="EMBL" id="CAJVPZ010090423">
    <property type="protein sequence ID" value="CAG8814843.1"/>
    <property type="molecule type" value="Genomic_DNA"/>
</dbReference>
<organism evidence="1 2">
    <name type="scientific">Racocetra fulgida</name>
    <dbReference type="NCBI Taxonomy" id="60492"/>
    <lineage>
        <taxon>Eukaryota</taxon>
        <taxon>Fungi</taxon>
        <taxon>Fungi incertae sedis</taxon>
        <taxon>Mucoromycota</taxon>
        <taxon>Glomeromycotina</taxon>
        <taxon>Glomeromycetes</taxon>
        <taxon>Diversisporales</taxon>
        <taxon>Gigasporaceae</taxon>
        <taxon>Racocetra</taxon>
    </lineage>
</organism>
<dbReference type="OrthoDB" id="10426715at2759"/>
<keyword evidence="2" id="KW-1185">Reference proteome</keyword>
<dbReference type="Proteomes" id="UP000789396">
    <property type="component" value="Unassembled WGS sequence"/>
</dbReference>
<protein>
    <submittedName>
        <fullName evidence="1">4546_t:CDS:1</fullName>
    </submittedName>
</protein>
<accession>A0A9N9K869</accession>
<dbReference type="AlphaFoldDB" id="A0A9N9K869"/>
<comment type="caution">
    <text evidence="1">The sequence shown here is derived from an EMBL/GenBank/DDBJ whole genome shotgun (WGS) entry which is preliminary data.</text>
</comment>
<proteinExistence type="predicted"/>
<name>A0A9N9K869_9GLOM</name>
<feature type="non-terminal residue" evidence="1">
    <location>
        <position position="49"/>
    </location>
</feature>
<reference evidence="1" key="1">
    <citation type="submission" date="2021-06" db="EMBL/GenBank/DDBJ databases">
        <authorList>
            <person name="Kallberg Y."/>
            <person name="Tangrot J."/>
            <person name="Rosling A."/>
        </authorList>
    </citation>
    <scope>NUCLEOTIDE SEQUENCE</scope>
    <source>
        <strain evidence="1">IN212</strain>
    </source>
</reference>